<feature type="chain" id="PRO_5045296741" evidence="2">
    <location>
        <begin position="28"/>
        <end position="161"/>
    </location>
</feature>
<feature type="signal peptide" evidence="2">
    <location>
        <begin position="1"/>
        <end position="27"/>
    </location>
</feature>
<gene>
    <name evidence="3" type="ORF">ABT404_38375</name>
</gene>
<comment type="caution">
    <text evidence="3">The sequence shown here is derived from an EMBL/GenBank/DDBJ whole genome shotgun (WGS) entry which is preliminary data.</text>
</comment>
<organism evidence="3 4">
    <name type="scientific">Streptomyces hyaluromycini</name>
    <dbReference type="NCBI Taxonomy" id="1377993"/>
    <lineage>
        <taxon>Bacteria</taxon>
        <taxon>Bacillati</taxon>
        <taxon>Actinomycetota</taxon>
        <taxon>Actinomycetes</taxon>
        <taxon>Kitasatosporales</taxon>
        <taxon>Streptomycetaceae</taxon>
        <taxon>Streptomyces</taxon>
    </lineage>
</organism>
<evidence type="ECO:0000256" key="2">
    <source>
        <dbReference type="SAM" id="SignalP"/>
    </source>
</evidence>
<proteinExistence type="predicted"/>
<name>A0ABV1X8B5_9ACTN</name>
<keyword evidence="4" id="KW-1185">Reference proteome</keyword>
<protein>
    <submittedName>
        <fullName evidence="3">SH3 domain-containing protein</fullName>
    </submittedName>
</protein>
<evidence type="ECO:0000313" key="3">
    <source>
        <dbReference type="EMBL" id="MER7185262.1"/>
    </source>
</evidence>
<dbReference type="EMBL" id="JBEPEK010000419">
    <property type="protein sequence ID" value="MER7185262.1"/>
    <property type="molecule type" value="Genomic_DNA"/>
</dbReference>
<keyword evidence="2" id="KW-0732">Signal</keyword>
<feature type="region of interest" description="Disordered" evidence="1">
    <location>
        <begin position="30"/>
        <end position="86"/>
    </location>
</feature>
<dbReference type="RefSeq" id="WP_350788022.1">
    <property type="nucleotide sequence ID" value="NZ_JBEPEK010000419.1"/>
</dbReference>
<dbReference type="Proteomes" id="UP001474181">
    <property type="component" value="Unassembled WGS sequence"/>
</dbReference>
<reference evidence="3 4" key="1">
    <citation type="submission" date="2024-06" db="EMBL/GenBank/DDBJ databases">
        <title>The Natural Products Discovery Center: Release of the First 8490 Sequenced Strains for Exploring Actinobacteria Biosynthetic Diversity.</title>
        <authorList>
            <person name="Kalkreuter E."/>
            <person name="Kautsar S.A."/>
            <person name="Yang D."/>
            <person name="Bader C.D."/>
            <person name="Teijaro C.N."/>
            <person name="Fluegel L."/>
            <person name="Davis C.M."/>
            <person name="Simpson J.R."/>
            <person name="Lauterbach L."/>
            <person name="Steele A.D."/>
            <person name="Gui C."/>
            <person name="Meng S."/>
            <person name="Li G."/>
            <person name="Viehrig K."/>
            <person name="Ye F."/>
            <person name="Su P."/>
            <person name="Kiefer A.F."/>
            <person name="Nichols A."/>
            <person name="Cepeda A.J."/>
            <person name="Yan W."/>
            <person name="Fan B."/>
            <person name="Jiang Y."/>
            <person name="Adhikari A."/>
            <person name="Zheng C.-J."/>
            <person name="Schuster L."/>
            <person name="Cowan T.M."/>
            <person name="Smanski M.J."/>
            <person name="Chevrette M.G."/>
            <person name="De Carvalho L.P.S."/>
            <person name="Shen B."/>
        </authorList>
    </citation>
    <scope>NUCLEOTIDE SEQUENCE [LARGE SCALE GENOMIC DNA]</scope>
    <source>
        <strain evidence="3 4">NPDC000234</strain>
    </source>
</reference>
<accession>A0ABV1X8B5</accession>
<sequence>MPLRSTLTRGFAIAALATLCGTSPALADDGWDSADPGTGQYNGDPNDPYDSDHLAGVGNTGNTAGPDDFLGPGGTDDPGGNAPARYGGVVTARDGVWLRDQPERGSRRVRFVANGEEVSIYCRATGDPVDGDRVWYLLTDGTWAWGPARDIDTLGRTPRWC</sequence>
<evidence type="ECO:0000256" key="1">
    <source>
        <dbReference type="SAM" id="MobiDB-lite"/>
    </source>
</evidence>
<evidence type="ECO:0000313" key="4">
    <source>
        <dbReference type="Proteomes" id="UP001474181"/>
    </source>
</evidence>